<evidence type="ECO:0000313" key="3">
    <source>
        <dbReference type="Proteomes" id="UP000516094"/>
    </source>
</evidence>
<reference evidence="2" key="1">
    <citation type="submission" date="2020-06" db="EMBL/GenBank/DDBJ databases">
        <authorList>
            <person name="Germani W.S."/>
            <person name="Bellon C.A."/>
            <person name="Collins C.E."/>
            <person name="Del Gaiso K.R."/>
            <person name="Dower V."/>
            <person name="Handy J.A."/>
            <person name="Kornacki R.C."/>
            <person name="Leema S.E."/>
            <person name="Mansbridge T."/>
            <person name="McCauley G.A."/>
            <person name="Musser L.T."/>
            <person name="Wolters R.A."/>
            <person name="Womack C.L."/>
            <person name="Zacconi C.T."/>
            <person name="Fallest-Strobl P."/>
            <person name="Mastropaolo M.D."/>
            <person name="Whitefleet-Smith J.L."/>
            <person name="Garlena R.A."/>
            <person name="Russell D.A."/>
            <person name="Pope W.H."/>
            <person name="Jacobs-Sera D."/>
            <person name="Hatfull G.F."/>
        </authorList>
    </citation>
    <scope>NUCLEOTIDE SEQUENCE [LARGE SCALE GENOMIC DNA]</scope>
</reference>
<dbReference type="Proteomes" id="UP000516094">
    <property type="component" value="Genome"/>
</dbReference>
<gene>
    <name evidence="2" type="primary">46</name>
    <name evidence="2" type="ORF">SEA_STORMBREAKER_46</name>
</gene>
<organism evidence="2 3">
    <name type="scientific">Microbacterium phage Stormbreaker</name>
    <dbReference type="NCBI Taxonomy" id="2759462"/>
    <lineage>
        <taxon>Viruses</taxon>
        <taxon>Duplodnaviria</taxon>
        <taxon>Heunggongvirae</taxon>
        <taxon>Uroviricota</taxon>
        <taxon>Caudoviricetes</taxon>
        <taxon>Eekayvirinae</taxon>
        <taxon>Tinytimothyvirus</taxon>
        <taxon>Tinytimothyvirus alex44</taxon>
    </lineage>
</organism>
<dbReference type="EMBL" id="MT657334">
    <property type="protein sequence ID" value="QNL30119.1"/>
    <property type="molecule type" value="Genomic_DNA"/>
</dbReference>
<feature type="domain" description="Minor tail protein gp31 C-terminal" evidence="1">
    <location>
        <begin position="51"/>
        <end position="73"/>
    </location>
</feature>
<proteinExistence type="predicted"/>
<sequence>MAIQDVHVTDQTSGVAHVHIASISSEAAAAIGGGEGGGPSKVTALNGVTGLWKGTQAQYDALGSHDDNVVYVVKD</sequence>
<dbReference type="InterPro" id="IPR056923">
    <property type="entry name" value="Minor_tail_gp31_C"/>
</dbReference>
<evidence type="ECO:0000313" key="2">
    <source>
        <dbReference type="EMBL" id="QNL30119.1"/>
    </source>
</evidence>
<name>A0A7G9A0I0_9CAUD</name>
<dbReference type="Pfam" id="PF24243">
    <property type="entry name" value="Phage_tail_C"/>
    <property type="match status" value="1"/>
</dbReference>
<accession>A0A7G9A0I0</accession>
<evidence type="ECO:0000259" key="1">
    <source>
        <dbReference type="Pfam" id="PF24243"/>
    </source>
</evidence>
<protein>
    <recommendedName>
        <fullName evidence="1">Minor tail protein gp31 C-terminal domain-containing protein</fullName>
    </recommendedName>
</protein>